<proteinExistence type="predicted"/>
<accession>A0ACA9MUT7</accession>
<gene>
    <name evidence="1" type="ORF">ACOLOM_LOCUS7007</name>
</gene>
<feature type="non-terminal residue" evidence="1">
    <location>
        <position position="312"/>
    </location>
</feature>
<dbReference type="EMBL" id="CAJVPT010015288">
    <property type="protein sequence ID" value="CAG8610696.1"/>
    <property type="molecule type" value="Genomic_DNA"/>
</dbReference>
<keyword evidence="2" id="KW-1185">Reference proteome</keyword>
<reference evidence="1" key="1">
    <citation type="submission" date="2021-06" db="EMBL/GenBank/DDBJ databases">
        <authorList>
            <person name="Kallberg Y."/>
            <person name="Tangrot J."/>
            <person name="Rosling A."/>
        </authorList>
    </citation>
    <scope>NUCLEOTIDE SEQUENCE</scope>
    <source>
        <strain evidence="1">CL356</strain>
    </source>
</reference>
<organism evidence="1 2">
    <name type="scientific">Acaulospora colombiana</name>
    <dbReference type="NCBI Taxonomy" id="27376"/>
    <lineage>
        <taxon>Eukaryota</taxon>
        <taxon>Fungi</taxon>
        <taxon>Fungi incertae sedis</taxon>
        <taxon>Mucoromycota</taxon>
        <taxon>Glomeromycotina</taxon>
        <taxon>Glomeromycetes</taxon>
        <taxon>Diversisporales</taxon>
        <taxon>Acaulosporaceae</taxon>
        <taxon>Acaulospora</taxon>
    </lineage>
</organism>
<comment type="caution">
    <text evidence="1">The sequence shown here is derived from an EMBL/GenBank/DDBJ whole genome shotgun (WGS) entry which is preliminary data.</text>
</comment>
<dbReference type="Proteomes" id="UP000789525">
    <property type="component" value="Unassembled WGS sequence"/>
</dbReference>
<evidence type="ECO:0000313" key="2">
    <source>
        <dbReference type="Proteomes" id="UP000789525"/>
    </source>
</evidence>
<protein>
    <submittedName>
        <fullName evidence="1">10999_t:CDS:1</fullName>
    </submittedName>
</protein>
<evidence type="ECO:0000313" key="1">
    <source>
        <dbReference type="EMBL" id="CAG8610696.1"/>
    </source>
</evidence>
<name>A0ACA9MUT7_9GLOM</name>
<sequence length="312" mass="35954">MYESQNKDSLWKPYFDILPSEFDTPMFWNDIELNELMGSGVIDKIGKDDAEKAFNEYLLPIIQAKPSLFDPEVHNLQLFHRMGSLIMSNAFHDDKNQSEEDEDSGEEDGKKGTDEEARLFREEGLLQMMAIKKISKGEQFNTYGDLCSADLLRKYGFVDENNDHDIVEINGKLVIDALSVDEDIEKEKVELLLEEEVLDDLFVLDTSGEIPPELIITVMMMNKTQFKPVKKTGILPEPVISIEIIQPLVEILEKRLSDYKTSIPEDEEILKGQNISLRMKYAVMLRLSEKRILQKHIDDLRSYKVKDDNEEG</sequence>